<evidence type="ECO:0000256" key="10">
    <source>
        <dbReference type="ARBA" id="ARBA00023002"/>
    </source>
</evidence>
<dbReference type="GO" id="GO:0004656">
    <property type="term" value="F:procollagen-proline 4-dioxygenase activity"/>
    <property type="evidence" value="ECO:0007669"/>
    <property type="project" value="UniProtKB-EC"/>
</dbReference>
<dbReference type="FunFam" id="2.60.120.620:FF:000046">
    <property type="entry name" value="Predicted protein"/>
    <property type="match status" value="1"/>
</dbReference>
<dbReference type="Pfam" id="PF13640">
    <property type="entry name" value="2OG-FeII_Oxy_3"/>
    <property type="match status" value="1"/>
</dbReference>
<dbReference type="AlphaFoldDB" id="A0AAQ4ED10"/>
<keyword evidence="12" id="KW-0325">Glycoprotein</keyword>
<dbReference type="Gene3D" id="6.10.140.1460">
    <property type="match status" value="1"/>
</dbReference>
<evidence type="ECO:0000256" key="1">
    <source>
        <dbReference type="ARBA" id="ARBA00001961"/>
    </source>
</evidence>
<dbReference type="FunFam" id="1.25.40.10:FF:000006">
    <property type="entry name" value="Prolyl 4-hydroxylase subunit alpha 2"/>
    <property type="match status" value="1"/>
</dbReference>
<comment type="subcellular location">
    <subcellularLocation>
        <location evidence="3">Endoplasmic reticulum lumen</location>
    </subcellularLocation>
</comment>
<evidence type="ECO:0000256" key="9">
    <source>
        <dbReference type="ARBA" id="ARBA00022964"/>
    </source>
</evidence>
<evidence type="ECO:0000256" key="2">
    <source>
        <dbReference type="ARBA" id="ARBA00002035"/>
    </source>
</evidence>
<comment type="caution">
    <text evidence="15">The sequence shown here is derived from an EMBL/GenBank/DDBJ whole genome shotgun (WGS) entry which is preliminary data.</text>
</comment>
<feature type="non-terminal residue" evidence="15">
    <location>
        <position position="1"/>
    </location>
</feature>
<evidence type="ECO:0000313" key="16">
    <source>
        <dbReference type="Proteomes" id="UP001321473"/>
    </source>
</evidence>
<evidence type="ECO:0000256" key="11">
    <source>
        <dbReference type="ARBA" id="ARBA00023004"/>
    </source>
</evidence>
<dbReference type="InterPro" id="IPR011990">
    <property type="entry name" value="TPR-like_helical_dom_sf"/>
</dbReference>
<feature type="region of interest" description="Disordered" evidence="13">
    <location>
        <begin position="304"/>
        <end position="328"/>
    </location>
</feature>
<organism evidence="15 16">
    <name type="scientific">Amblyomma americanum</name>
    <name type="common">Lone star tick</name>
    <dbReference type="NCBI Taxonomy" id="6943"/>
    <lineage>
        <taxon>Eukaryota</taxon>
        <taxon>Metazoa</taxon>
        <taxon>Ecdysozoa</taxon>
        <taxon>Arthropoda</taxon>
        <taxon>Chelicerata</taxon>
        <taxon>Arachnida</taxon>
        <taxon>Acari</taxon>
        <taxon>Parasitiformes</taxon>
        <taxon>Ixodida</taxon>
        <taxon>Ixodoidea</taxon>
        <taxon>Ixodidae</taxon>
        <taxon>Amblyomminae</taxon>
        <taxon>Amblyomma</taxon>
    </lineage>
</organism>
<keyword evidence="10" id="KW-0560">Oxidoreductase</keyword>
<name>A0AAQ4ED10_AMBAM</name>
<comment type="similarity">
    <text evidence="4">Belongs to the P4HA family.</text>
</comment>
<dbReference type="SUPFAM" id="SSF48452">
    <property type="entry name" value="TPR-like"/>
    <property type="match status" value="1"/>
</dbReference>
<keyword evidence="9" id="KW-0223">Dioxygenase</keyword>
<dbReference type="Pfam" id="PF08336">
    <property type="entry name" value="P4Ha_N"/>
    <property type="match status" value="1"/>
</dbReference>
<dbReference type="InterPro" id="IPR059068">
    <property type="entry name" value="TPR_P4H"/>
</dbReference>
<evidence type="ECO:0000256" key="7">
    <source>
        <dbReference type="ARBA" id="ARBA00022824"/>
    </source>
</evidence>
<dbReference type="InterPro" id="IPR006620">
    <property type="entry name" value="Pro_4_hyd_alph"/>
</dbReference>
<comment type="function">
    <text evidence="2">Catalyzes the post-translational formation of 4-hydroxyproline in -Xaa-Pro-Gly- sequences in collagens and other proteins.</text>
</comment>
<accession>A0AAQ4ED10</accession>
<gene>
    <name evidence="15" type="ORF">V5799_024266</name>
</gene>
<keyword evidence="8" id="KW-0847">Vitamin C</keyword>
<dbReference type="GO" id="GO:0005506">
    <property type="term" value="F:iron ion binding"/>
    <property type="evidence" value="ECO:0007669"/>
    <property type="project" value="InterPro"/>
</dbReference>
<keyword evidence="7" id="KW-0256">Endoplasmic reticulum</keyword>
<keyword evidence="16" id="KW-1185">Reference proteome</keyword>
<evidence type="ECO:0000256" key="5">
    <source>
        <dbReference type="ARBA" id="ARBA00012269"/>
    </source>
</evidence>
<keyword evidence="6" id="KW-0479">Metal-binding</keyword>
<comment type="cofactor">
    <cofactor evidence="1">
        <name>L-ascorbate</name>
        <dbReference type="ChEBI" id="CHEBI:38290"/>
    </cofactor>
</comment>
<dbReference type="EMBL" id="JARKHS020018241">
    <property type="protein sequence ID" value="KAK8772488.1"/>
    <property type="molecule type" value="Genomic_DNA"/>
</dbReference>
<keyword evidence="11" id="KW-0408">Iron</keyword>
<evidence type="ECO:0000256" key="13">
    <source>
        <dbReference type="SAM" id="MobiDB-lite"/>
    </source>
</evidence>
<evidence type="ECO:0000256" key="3">
    <source>
        <dbReference type="ARBA" id="ARBA00004319"/>
    </source>
</evidence>
<evidence type="ECO:0000256" key="4">
    <source>
        <dbReference type="ARBA" id="ARBA00006511"/>
    </source>
</evidence>
<dbReference type="InterPro" id="IPR013547">
    <property type="entry name" value="P4H_N"/>
</dbReference>
<dbReference type="Pfam" id="PF23558">
    <property type="entry name" value="TPR_P4H"/>
    <property type="match status" value="1"/>
</dbReference>
<dbReference type="PANTHER" id="PTHR10869">
    <property type="entry name" value="PROLYL 4-HYDROXYLASE ALPHA SUBUNIT"/>
    <property type="match status" value="1"/>
</dbReference>
<dbReference type="GO" id="GO:0005788">
    <property type="term" value="C:endoplasmic reticulum lumen"/>
    <property type="evidence" value="ECO:0007669"/>
    <property type="project" value="UniProtKB-SubCell"/>
</dbReference>
<evidence type="ECO:0000313" key="15">
    <source>
        <dbReference type="EMBL" id="KAK8772488.1"/>
    </source>
</evidence>
<evidence type="ECO:0000259" key="14">
    <source>
        <dbReference type="PROSITE" id="PS51471"/>
    </source>
</evidence>
<dbReference type="InterPro" id="IPR005123">
    <property type="entry name" value="Oxoglu/Fe-dep_dioxygenase_dom"/>
</dbReference>
<evidence type="ECO:0000256" key="6">
    <source>
        <dbReference type="ARBA" id="ARBA00022723"/>
    </source>
</evidence>
<reference evidence="15 16" key="1">
    <citation type="journal article" date="2023" name="Arcadia Sci">
        <title>De novo assembly of a long-read Amblyomma americanum tick genome.</title>
        <authorList>
            <person name="Chou S."/>
            <person name="Poskanzer K.E."/>
            <person name="Rollins M."/>
            <person name="Thuy-Boun P.S."/>
        </authorList>
    </citation>
    <scope>NUCLEOTIDE SEQUENCE [LARGE SCALE GENOMIC DNA]</scope>
    <source>
        <strain evidence="15">F_SG_1</strain>
        <tissue evidence="15">Salivary glands</tissue>
    </source>
</reference>
<dbReference type="SMART" id="SM00702">
    <property type="entry name" value="P4Hc"/>
    <property type="match status" value="1"/>
</dbReference>
<protein>
    <recommendedName>
        <fullName evidence="5">procollagen-proline 4-dioxygenase</fullName>
        <ecNumber evidence="5">1.14.11.2</ecNumber>
    </recommendedName>
</protein>
<dbReference type="PANTHER" id="PTHR10869:SF244">
    <property type="entry name" value="PROLYL 4-HYDROXYLASE SUBUNIT ALPHA-2"/>
    <property type="match status" value="1"/>
</dbReference>
<dbReference type="InterPro" id="IPR044862">
    <property type="entry name" value="Pro_4_hyd_alph_FE2OG_OXY"/>
</dbReference>
<dbReference type="PROSITE" id="PS51471">
    <property type="entry name" value="FE2OG_OXY"/>
    <property type="match status" value="1"/>
</dbReference>
<dbReference type="GO" id="GO:0031418">
    <property type="term" value="F:L-ascorbic acid binding"/>
    <property type="evidence" value="ECO:0007669"/>
    <property type="project" value="UniProtKB-KW"/>
</dbReference>
<dbReference type="Gene3D" id="2.60.120.620">
    <property type="entry name" value="q2cbj1_9rhob like domain"/>
    <property type="match status" value="1"/>
</dbReference>
<sequence length="615" mass="70023">KVDLLPEVAVRQCPAFSRRQVLAFNICEVFLSPKMAGVQKFFMHAVLITCICTLLSTQVQGEVFTALADLEHLLRTEGAVVQTLQRYLDAEEGRLEKIKKLRQEFNQLHKAASRDGDEFISNPVNAFLLVKKLTADWKAVARLMLDTEGKAMVENITHSGHLRFPDEEDLTGAAFALLRLQDTYRLDTASLAKGHIQGVTRPSPELSAGDCFELGRQSYNNEDHYHTVLWMQEALDRVDEEVDKTADRAEILEYLAFSTYQQGNVHHALKLTNDLLAAAPDHPRAPGNKRYYEDMLAKREQYMKRGDDGDMSENDSVTLKKRSPLPDADSERGIYERLCRGEKFPPLYHDRELTCQYRTNNRPYLLLQPAKEEVMFPKPRIVVYHDVLSEHEMNVIKTLAQPRLRRATVQNYKSGELETANYRISKSAWLKNEEHGVIARVSRRIEDITGLTADTAEELQVVNYGIGGHYEPHFDFARREEKNAFQSLGTGNRIATWLNYCIISLCVSALNDHNKKGKQKLPLHLSNGNRVSTWLNYMSDVPAGGATVFPQLRLTLWPKKGAAAFWFNLHRSGEGDMLTRHAACPVLAGSKWVSNKWFHERGQEFLRPCGTRINQ</sequence>
<evidence type="ECO:0000256" key="12">
    <source>
        <dbReference type="ARBA" id="ARBA00023180"/>
    </source>
</evidence>
<proteinExistence type="inferred from homology"/>
<dbReference type="EC" id="1.14.11.2" evidence="5"/>
<dbReference type="Gene3D" id="1.25.40.10">
    <property type="entry name" value="Tetratricopeptide repeat domain"/>
    <property type="match status" value="1"/>
</dbReference>
<dbReference type="InterPro" id="IPR045054">
    <property type="entry name" value="P4HA-like"/>
</dbReference>
<feature type="domain" description="Fe2OG dioxygenase" evidence="14">
    <location>
        <begin position="455"/>
        <end position="600"/>
    </location>
</feature>
<dbReference type="Proteomes" id="UP001321473">
    <property type="component" value="Unassembled WGS sequence"/>
</dbReference>
<evidence type="ECO:0000256" key="8">
    <source>
        <dbReference type="ARBA" id="ARBA00022896"/>
    </source>
</evidence>